<dbReference type="SUPFAM" id="SSF69065">
    <property type="entry name" value="RNase III domain-like"/>
    <property type="match status" value="2"/>
</dbReference>
<dbReference type="Gene3D" id="1.10.1520.10">
    <property type="entry name" value="Ribonuclease III domain"/>
    <property type="match status" value="2"/>
</dbReference>
<feature type="compositionally biased region" description="Basic and acidic residues" evidence="2">
    <location>
        <begin position="610"/>
        <end position="624"/>
    </location>
</feature>
<evidence type="ECO:0000313" key="4">
    <source>
        <dbReference type="EMBL" id="CAE2254800.1"/>
    </source>
</evidence>
<evidence type="ECO:0000256" key="1">
    <source>
        <dbReference type="ARBA" id="ARBA00022801"/>
    </source>
</evidence>
<proteinExistence type="predicted"/>
<evidence type="ECO:0000259" key="3">
    <source>
        <dbReference type="Pfam" id="PF00636"/>
    </source>
</evidence>
<dbReference type="GO" id="GO:0004525">
    <property type="term" value="F:ribonuclease III activity"/>
    <property type="evidence" value="ECO:0007669"/>
    <property type="project" value="InterPro"/>
</dbReference>
<feature type="domain" description="RNase III" evidence="3">
    <location>
        <begin position="651"/>
        <end position="768"/>
    </location>
</feature>
<feature type="region of interest" description="Disordered" evidence="2">
    <location>
        <begin position="412"/>
        <end position="444"/>
    </location>
</feature>
<feature type="region of interest" description="Disordered" evidence="2">
    <location>
        <begin position="610"/>
        <end position="636"/>
    </location>
</feature>
<evidence type="ECO:0000256" key="2">
    <source>
        <dbReference type="SAM" id="MobiDB-lite"/>
    </source>
</evidence>
<feature type="compositionally biased region" description="Low complexity" evidence="2">
    <location>
        <begin position="412"/>
        <end position="422"/>
    </location>
</feature>
<dbReference type="GO" id="GO:0006396">
    <property type="term" value="P:RNA processing"/>
    <property type="evidence" value="ECO:0007669"/>
    <property type="project" value="InterPro"/>
</dbReference>
<dbReference type="InterPro" id="IPR036389">
    <property type="entry name" value="RNase_III_sf"/>
</dbReference>
<feature type="compositionally biased region" description="Gly residues" evidence="2">
    <location>
        <begin position="140"/>
        <end position="158"/>
    </location>
</feature>
<dbReference type="PANTHER" id="PTHR14950:SF37">
    <property type="entry name" value="ENDORIBONUCLEASE DICER"/>
    <property type="match status" value="1"/>
</dbReference>
<gene>
    <name evidence="4" type="ORF">OAUR00152_LOCUS23320</name>
</gene>
<sequence length="1112" mass="120557">MAASSTTTTTPRVWAEKRELMGRDASTAGYESIQPPWAIAPIVCPPSAAAASTATAAKAEAGPTSSSKELYLYELIFTDAGSGEPFVPRRMGVVAAEDHDGIIEDDACTTPLGVVFGSDMTDDDGMPLGELSATFSIPAAGGGNNGGSGSGSGGGGGADSSSATTKVRVRLSRRTVLEAREMEREVRRAASAFTSSSSPPSRDPVALMKAFNVLLFRRPKLYGIERPVPEFDALRGYAEAADGGAAGGRGGGRTCLFVPLLCRPQRHSPKGKQQTVGASASMIDWEVVSAACHHRETPCLCRRFDDDVPIPHVLRYASAALTLAGMLALAPAASSRPPSLCWSSHDCCCCGGAVVAVAVAVALFVLSGALLAADLADRPGEALPLSRLRNRFLIEPLGRKNRLYVLRDTAGAGTRGAGPATETAEEEEKEETANSSLLSESDLDSLSEEAKVRARDMLELTGGESEEEEEEGDDLLGTLSHEEYYRRAFHVRLRHPDRALLRASLMEKPADHDFIASPNNAANVGFRAKKSEGKVNSIKIAVARSEYLVPELTRYLPMPRDVLYLCQRAPDFMAALEREWVVVRLAKRMERLEANARGAFPPLAVAVENGEREEGEERLSRGEGGRPAPPPSEHLTKNLRDATTLYPCGYENLEVLGDSVLLFFLGINLFARNGQLELNPDLLRDCISDTVKNKQLFHAALRVRLHEVVGNAGQVLRWTTRYDCSERPEETDVPSSEARSSAASVADISDGNLSDVVESLLGVAFLSGRDKEGASLNDGCMVVGLLELFELYLAPEVIHTSSKGRPWFRGMGTCTARGYPFECDGQWTKELTSAEAVLRRESGLLAALEGKVSDLCQLLGCGTGGRPGALANEICAGTCSRMLLMCALFDDSLDEESAHPFRDIDGLQRIALMRETLFQVGNGALQLAVMDDLYRRYHERATSGDFHLMRASTLSDDVLAYIMLKNGLHMTLFDEGAESISLLSYEMETADELGNAEWNKRGGWILPGGVEEYRKRLGKDVEGSTNRFPKYTGLMPCRLWGHKKKLESEATSDLVFSFKCIAGALTLSVGLEGMWHLIRPLFGELLMISAEEYREAFKGKCLIIDNYKKGRK</sequence>
<dbReference type="PANTHER" id="PTHR14950">
    <property type="entry name" value="DICER-RELATED"/>
    <property type="match status" value="1"/>
</dbReference>
<organism evidence="4">
    <name type="scientific">Odontella aurita</name>
    <dbReference type="NCBI Taxonomy" id="265563"/>
    <lineage>
        <taxon>Eukaryota</taxon>
        <taxon>Sar</taxon>
        <taxon>Stramenopiles</taxon>
        <taxon>Ochrophyta</taxon>
        <taxon>Bacillariophyta</taxon>
        <taxon>Mediophyceae</taxon>
        <taxon>Biddulphiophycidae</taxon>
        <taxon>Eupodiscales</taxon>
        <taxon>Odontellaceae</taxon>
        <taxon>Odontella</taxon>
    </lineage>
</organism>
<dbReference type="AlphaFoldDB" id="A0A7S4J7F5"/>
<feature type="region of interest" description="Disordered" evidence="2">
    <location>
        <begin position="137"/>
        <end position="174"/>
    </location>
</feature>
<keyword evidence="1" id="KW-0378">Hydrolase</keyword>
<protein>
    <recommendedName>
        <fullName evidence="3">RNase III domain-containing protein</fullName>
    </recommendedName>
</protein>
<reference evidence="4" key="1">
    <citation type="submission" date="2021-01" db="EMBL/GenBank/DDBJ databases">
        <authorList>
            <person name="Corre E."/>
            <person name="Pelletier E."/>
            <person name="Niang G."/>
            <person name="Scheremetjew M."/>
            <person name="Finn R."/>
            <person name="Kale V."/>
            <person name="Holt S."/>
            <person name="Cochrane G."/>
            <person name="Meng A."/>
            <person name="Brown T."/>
            <person name="Cohen L."/>
        </authorList>
    </citation>
    <scope>NUCLEOTIDE SEQUENCE</scope>
    <source>
        <strain evidence="4">Isolate 1302-5</strain>
    </source>
</reference>
<name>A0A7S4J7F5_9STRA</name>
<accession>A0A7S4J7F5</accession>
<dbReference type="InterPro" id="IPR000999">
    <property type="entry name" value="RNase_III_dom"/>
</dbReference>
<dbReference type="EMBL" id="HBKQ01034106">
    <property type="protein sequence ID" value="CAE2254800.1"/>
    <property type="molecule type" value="Transcribed_RNA"/>
</dbReference>
<dbReference type="Pfam" id="PF00636">
    <property type="entry name" value="Ribonuclease_3"/>
    <property type="match status" value="1"/>
</dbReference>